<feature type="binding site" evidence="8">
    <location>
        <position position="234"/>
    </location>
    <ligand>
        <name>Ca(2+)</name>
        <dbReference type="ChEBI" id="CHEBI:29108"/>
        <label>1</label>
    </ligand>
</feature>
<comment type="similarity">
    <text evidence="2">Belongs to the glycosyl hydrolase 13 family.</text>
</comment>
<evidence type="ECO:0000256" key="8">
    <source>
        <dbReference type="PIRSR" id="PIRSR001021-2"/>
    </source>
</evidence>
<sequence>MNGMLLQGFSWHVPADSGHWERIAADAKRLASLGVTAVWLPPAYKGQGGVNDVGYGVYDLYDLGEFDQQGSVATKYGTKEQYLQAIRALHEAGIHVLVDTVLNHKMGADATEWVTATPIDPADRNQAIGPEERIEVWTRFDFPGRADAYSDFHWDWTCFHGTDWDEATQRQGLWLFEGKQWNSQVDSEYGNFDYLMGVDVHLTEPKVMDELVHWGTWYLNTSGADGLRMDALKHMGRDFTMAWLEKMREETGRELFTVGEFWTHDLAELRKFIGEDRTLALFDVPLHFALQRASWSRGEYDLRAIFADTLVDADPTMAVTFVENHDTQEGQSLQSPVAEWFRPAAYALILLREAGYPCVFQADLDGVGGEHPIAPVPGLETLMRLRASHAHGIQRDAFDDSELIGWSREGLSSEEGEEGAPSTGVAVLISQSGAAVKTLEVGACHAGQVWECALGGQESVIINEDGMAAFTVGDEGLAVFIPKA</sequence>
<dbReference type="InterPro" id="IPR013776">
    <property type="entry name" value="A-amylase_thermo"/>
</dbReference>
<evidence type="ECO:0000256" key="5">
    <source>
        <dbReference type="ARBA" id="ARBA00023277"/>
    </source>
</evidence>
<comment type="cofactor">
    <cofactor evidence="1">
        <name>Ca(2+)</name>
        <dbReference type="ChEBI" id="CHEBI:29108"/>
    </cofactor>
</comment>
<evidence type="ECO:0000256" key="1">
    <source>
        <dbReference type="ARBA" id="ARBA00001913"/>
    </source>
</evidence>
<keyword evidence="6 10" id="KW-0326">Glycosidase</keyword>
<reference evidence="10 11" key="1">
    <citation type="submission" date="2013-03" db="EMBL/GenBank/DDBJ databases">
        <title>Reference genome for the Human Microbiome Project.</title>
        <authorList>
            <person name="Aqrawi P."/>
            <person name="Ayvaz T."/>
            <person name="Bess C."/>
            <person name="Blankenburg K."/>
            <person name="Coyle M."/>
            <person name="Deng J."/>
            <person name="Forbes L."/>
            <person name="Fowler G."/>
            <person name="Francisco L."/>
            <person name="Fu Q."/>
            <person name="Gibbs R."/>
            <person name="Gross S."/>
            <person name="Gubbala S."/>
            <person name="Hale W."/>
            <person name="Hemphill L."/>
            <person name="Highlander S."/>
            <person name="Hirani K."/>
            <person name="Jackson L."/>
            <person name="Jakkamsetti A."/>
            <person name="Javaid M."/>
            <person name="Jayaseelan J.C."/>
            <person name="Jiang H."/>
            <person name="Joshi V."/>
            <person name="Korchina V."/>
            <person name="Kovar C."/>
            <person name="Lara F."/>
            <person name="Lee S."/>
            <person name="Liu Y."/>
            <person name="Mata R."/>
            <person name="Mathew T."/>
            <person name="Munidasa M."/>
            <person name="Muzny D."/>
            <person name="Nazareth L."/>
            <person name="Ngo R."/>
            <person name="Nguyen L."/>
            <person name="Nguyen N."/>
            <person name="Okwuonu G."/>
            <person name="Ongeri F."/>
            <person name="Palculict T."/>
            <person name="Patil S."/>
            <person name="Petrosino J."/>
            <person name="Pham C."/>
            <person name="Pham P."/>
            <person name="Pu L.-L."/>
            <person name="Qin X."/>
            <person name="Qu J."/>
            <person name="Reid J."/>
            <person name="Ross M."/>
            <person name="Ruth R."/>
            <person name="Saada N."/>
            <person name="San Lucas F."/>
            <person name="Santibanez J."/>
            <person name="Shang Y."/>
            <person name="Simmons D."/>
            <person name="Song X.-Z."/>
            <person name="Tang L.-Y."/>
            <person name="Thornton R."/>
            <person name="Warren J."/>
            <person name="Weissenberger G."/>
            <person name="Wilczek-Boney K."/>
            <person name="Worley K."/>
            <person name="Youmans B."/>
            <person name="Zhang J."/>
            <person name="Zhang L."/>
            <person name="Zhao Z."/>
            <person name="Zhou C."/>
            <person name="Zhu D."/>
            <person name="Zhu Y."/>
        </authorList>
    </citation>
    <scope>NUCLEOTIDE SEQUENCE [LARGE SCALE GENOMIC DNA]</scope>
    <source>
        <strain evidence="10 11">F0333</strain>
    </source>
</reference>
<dbReference type="EC" id="3.2.1.1" evidence="10"/>
<dbReference type="SUPFAM" id="SSF51011">
    <property type="entry name" value="Glycosyl hydrolase domain"/>
    <property type="match status" value="1"/>
</dbReference>
<dbReference type="InterPro" id="IPR006047">
    <property type="entry name" value="GH13_cat_dom"/>
</dbReference>
<protein>
    <submittedName>
        <fullName evidence="10">Alpha-amylase</fullName>
        <ecNumber evidence="10">3.2.1.1</ecNumber>
    </submittedName>
</protein>
<gene>
    <name evidence="10" type="primary">amyA3</name>
    <name evidence="10" type="ORF">HMPREF9004_1911</name>
</gene>
<feature type="active site" description="Nucleophile" evidence="7">
    <location>
        <position position="260"/>
    </location>
</feature>
<dbReference type="HOGENOM" id="CLU_024572_2_0_11"/>
<evidence type="ECO:0000256" key="3">
    <source>
        <dbReference type="ARBA" id="ARBA00022723"/>
    </source>
</evidence>
<dbReference type="Gene3D" id="2.60.40.1180">
    <property type="entry name" value="Golgi alpha-mannosidase II"/>
    <property type="match status" value="1"/>
</dbReference>
<organism evidence="10 11">
    <name type="scientific">Schaalia cardiffensis F0333</name>
    <dbReference type="NCBI Taxonomy" id="888050"/>
    <lineage>
        <taxon>Bacteria</taxon>
        <taxon>Bacillati</taxon>
        <taxon>Actinomycetota</taxon>
        <taxon>Actinomycetes</taxon>
        <taxon>Actinomycetales</taxon>
        <taxon>Actinomycetaceae</taxon>
        <taxon>Schaalia</taxon>
    </lineage>
</organism>
<evidence type="ECO:0000256" key="4">
    <source>
        <dbReference type="ARBA" id="ARBA00022801"/>
    </source>
</evidence>
<evidence type="ECO:0000256" key="2">
    <source>
        <dbReference type="ARBA" id="ARBA00008061"/>
    </source>
</evidence>
<dbReference type="NCBIfam" id="NF006969">
    <property type="entry name" value="PRK09441.1-2"/>
    <property type="match status" value="1"/>
</dbReference>
<dbReference type="PIRSF" id="PIRSF001021">
    <property type="entry name" value="Alph-amls_thrmst"/>
    <property type="match status" value="1"/>
</dbReference>
<dbReference type="AlphaFoldDB" id="N6WAU1"/>
<dbReference type="PATRIC" id="fig|888050.3.peg.1830"/>
<dbReference type="GO" id="GO:0004556">
    <property type="term" value="F:alpha-amylase activity"/>
    <property type="evidence" value="ECO:0007669"/>
    <property type="project" value="UniProtKB-EC"/>
</dbReference>
<dbReference type="GO" id="GO:0005509">
    <property type="term" value="F:calcium ion binding"/>
    <property type="evidence" value="ECO:0007669"/>
    <property type="project" value="InterPro"/>
</dbReference>
<dbReference type="CDD" id="cd11318">
    <property type="entry name" value="AmyAc_bac_fung_AmyA"/>
    <property type="match status" value="1"/>
</dbReference>
<feature type="domain" description="Glycosyl hydrolase family 13 catalytic" evidence="9">
    <location>
        <begin position="3"/>
        <end position="399"/>
    </location>
</feature>
<dbReference type="Gene3D" id="3.20.20.80">
    <property type="entry name" value="Glycosidases"/>
    <property type="match status" value="1"/>
</dbReference>
<dbReference type="GO" id="GO:0005975">
    <property type="term" value="P:carbohydrate metabolic process"/>
    <property type="evidence" value="ECO:0007669"/>
    <property type="project" value="InterPro"/>
</dbReference>
<dbReference type="EMBL" id="AQHZ01000029">
    <property type="protein sequence ID" value="ENO17369.1"/>
    <property type="molecule type" value="Genomic_DNA"/>
</dbReference>
<dbReference type="Proteomes" id="UP000013015">
    <property type="component" value="Unassembled WGS sequence"/>
</dbReference>
<keyword evidence="11" id="KW-1185">Reference proteome</keyword>
<evidence type="ECO:0000313" key="11">
    <source>
        <dbReference type="Proteomes" id="UP000013015"/>
    </source>
</evidence>
<keyword evidence="4 10" id="KW-0378">Hydrolase</keyword>
<feature type="binding site" evidence="8">
    <location>
        <position position="193"/>
    </location>
    <ligand>
        <name>Ca(2+)</name>
        <dbReference type="ChEBI" id="CHEBI:29108"/>
        <label>1</label>
    </ligand>
</feature>
<keyword evidence="8" id="KW-0106">Calcium</keyword>
<keyword evidence="3 8" id="KW-0479">Metal-binding</keyword>
<dbReference type="NCBIfam" id="NF006968">
    <property type="entry name" value="PRK09441.1-1"/>
    <property type="match status" value="1"/>
</dbReference>
<evidence type="ECO:0000256" key="7">
    <source>
        <dbReference type="PIRSR" id="PIRSR001021-1"/>
    </source>
</evidence>
<dbReference type="Gene3D" id="2.40.30.140">
    <property type="match status" value="1"/>
</dbReference>
<dbReference type="SUPFAM" id="SSF51445">
    <property type="entry name" value="(Trans)glycosidases"/>
    <property type="match status" value="1"/>
</dbReference>
<dbReference type="InterPro" id="IPR013780">
    <property type="entry name" value="Glyco_hydro_b"/>
</dbReference>
<evidence type="ECO:0000313" key="10">
    <source>
        <dbReference type="EMBL" id="ENO17369.1"/>
    </source>
</evidence>
<dbReference type="Pfam" id="PF00128">
    <property type="entry name" value="Alpha-amylase"/>
    <property type="match status" value="1"/>
</dbReference>
<dbReference type="OrthoDB" id="9805159at2"/>
<keyword evidence="5" id="KW-0119">Carbohydrate metabolism</keyword>
<dbReference type="SMART" id="SM00642">
    <property type="entry name" value="Aamy"/>
    <property type="match status" value="1"/>
</dbReference>
<name>N6WAU1_9ACTO</name>
<feature type="binding site" evidence="8">
    <location>
        <position position="199"/>
    </location>
    <ligand>
        <name>Ca(2+)</name>
        <dbReference type="ChEBI" id="CHEBI:29108"/>
        <label>1</label>
    </ligand>
</feature>
<feature type="binding site" evidence="8">
    <location>
        <position position="103"/>
    </location>
    <ligand>
        <name>Ca(2+)</name>
        <dbReference type="ChEBI" id="CHEBI:29108"/>
        <label>1</label>
    </ligand>
</feature>
<dbReference type="STRING" id="888050.HMPREF9004_1911"/>
<evidence type="ECO:0000259" key="9">
    <source>
        <dbReference type="SMART" id="SM00642"/>
    </source>
</evidence>
<accession>N6WAU1</accession>
<dbReference type="InterPro" id="IPR017853">
    <property type="entry name" value="GH"/>
</dbReference>
<dbReference type="RefSeq" id="WP_005964956.1">
    <property type="nucleotide sequence ID" value="NZ_CP040505.1"/>
</dbReference>
<feature type="binding site" evidence="8">
    <location>
        <position position="298"/>
    </location>
    <ligand>
        <name>Ca(2+)</name>
        <dbReference type="ChEBI" id="CHEBI:29108"/>
        <label>3</label>
    </ligand>
</feature>
<dbReference type="PANTHER" id="PTHR43447">
    <property type="entry name" value="ALPHA-AMYLASE"/>
    <property type="match status" value="1"/>
</dbReference>
<feature type="active site" description="Nucleophile" evidence="7">
    <location>
        <position position="230"/>
    </location>
</feature>
<proteinExistence type="inferred from homology"/>
<dbReference type="eggNOG" id="COG0366">
    <property type="taxonomic scope" value="Bacteria"/>
</dbReference>
<evidence type="ECO:0000256" key="6">
    <source>
        <dbReference type="ARBA" id="ARBA00023295"/>
    </source>
</evidence>
<comment type="caution">
    <text evidence="10">The sequence shown here is derived from an EMBL/GenBank/DDBJ whole genome shotgun (WGS) entry which is preliminary data.</text>
</comment>